<feature type="compositionally biased region" description="Basic and acidic residues" evidence="1">
    <location>
        <begin position="537"/>
        <end position="547"/>
    </location>
</feature>
<comment type="caution">
    <text evidence="2">The sequence shown here is derived from an EMBL/GenBank/DDBJ whole genome shotgun (WGS) entry which is preliminary data.</text>
</comment>
<sequence>MSSYFDGDESLFQGLQAGIYGRLPRTRYEIVGSFPSDPEPTARSAPKYPNKEPGKSLPFELPPGDEDFNLLFSRGDTPPLSETEGDPAKVRLVRLKEQIKQLGRDFNLKAWMGRLSDLIEKLVKGATPGSYRHFLLLLFEPDETFTKVQRQMRISFYNTHSRPSVRNIAGYRPSAAWSADKLQLLNEVELLRDLVEPLRDGGETIHWLDKDLISNINKLKSLKKAYMAIFNFELEIKSRSTLLDGKNEFSFTEHNGNFRKTTMSMRLIRMNICRRSFVRMLKPQIPRFYMGPPNPAKEDRFEHHKKGVERRGGNDKDQVGKARSSSSQQNKPEAENRIGTMNDVIDHMMNTARWLAQARCVEAVDLFCDVARRFSSHDLPAKLSEEKFFLVRAICNVMFDLDDIIGRYPTSNEGSNDEDILNSLNQAYTPGADELRLSVQADKNFRRATAFPAAPGQIRGYCPRSSRPVRDWKKEEAALRKRARLEKSRPRFYKLCHEPALPTDPSNWAANQTSPFSAAYTEELDATEERVVYQELKSKPERDEHNYSHSRTAPYQPNVEPEVGKGQGPITGSKPKRADLAPNCTPRQARAMIFEELRRGRNDTSPSVYQEELDEVEILCEL</sequence>
<name>A0A1D2JAX8_PARBR</name>
<feature type="region of interest" description="Disordered" evidence="1">
    <location>
        <begin position="288"/>
        <end position="337"/>
    </location>
</feature>
<feature type="compositionally biased region" description="Basic and acidic residues" evidence="1">
    <location>
        <begin position="309"/>
        <end position="320"/>
    </location>
</feature>
<evidence type="ECO:0000313" key="2">
    <source>
        <dbReference type="EMBL" id="ODH25188.1"/>
    </source>
</evidence>
<organism evidence="2 3">
    <name type="scientific">Paracoccidioides brasiliensis</name>
    <dbReference type="NCBI Taxonomy" id="121759"/>
    <lineage>
        <taxon>Eukaryota</taxon>
        <taxon>Fungi</taxon>
        <taxon>Dikarya</taxon>
        <taxon>Ascomycota</taxon>
        <taxon>Pezizomycotina</taxon>
        <taxon>Eurotiomycetes</taxon>
        <taxon>Eurotiomycetidae</taxon>
        <taxon>Onygenales</taxon>
        <taxon>Ajellomycetaceae</taxon>
        <taxon>Paracoccidioides</taxon>
    </lineage>
</organism>
<evidence type="ECO:0000313" key="3">
    <source>
        <dbReference type="Proteomes" id="UP000242814"/>
    </source>
</evidence>
<accession>A0A1D2JAX8</accession>
<evidence type="ECO:0000256" key="1">
    <source>
        <dbReference type="SAM" id="MobiDB-lite"/>
    </source>
</evidence>
<gene>
    <name evidence="2" type="ORF">ACO22_05237</name>
</gene>
<dbReference type="AlphaFoldDB" id="A0A1D2JAX8"/>
<dbReference type="VEuPathDB" id="FungiDB:PABG_01423"/>
<protein>
    <submittedName>
        <fullName evidence="2">Uncharacterized protein</fullName>
    </submittedName>
</protein>
<proteinExistence type="predicted"/>
<dbReference type="VEuPathDB" id="FungiDB:PADG_04024"/>
<reference evidence="2 3" key="1">
    <citation type="submission" date="2016-06" db="EMBL/GenBank/DDBJ databases">
        <authorList>
            <person name="Kjaerup R.B."/>
            <person name="Dalgaard T.S."/>
            <person name="Juul-Madsen H.R."/>
        </authorList>
    </citation>
    <scope>NUCLEOTIDE SEQUENCE [LARGE SCALE GENOMIC DNA]</scope>
    <source>
        <strain evidence="2 3">Pb300</strain>
    </source>
</reference>
<feature type="region of interest" description="Disordered" evidence="1">
    <location>
        <begin position="32"/>
        <end position="60"/>
    </location>
</feature>
<feature type="region of interest" description="Disordered" evidence="1">
    <location>
        <begin position="537"/>
        <end position="587"/>
    </location>
</feature>
<dbReference type="EMBL" id="LZYO01000226">
    <property type="protein sequence ID" value="ODH25188.1"/>
    <property type="molecule type" value="Genomic_DNA"/>
</dbReference>
<dbReference type="Proteomes" id="UP000242814">
    <property type="component" value="Unassembled WGS sequence"/>
</dbReference>